<proteinExistence type="predicted"/>
<dbReference type="AlphaFoldDB" id="A0A0D6B4C0"/>
<reference evidence="1 2" key="1">
    <citation type="submission" date="2015-02" db="EMBL/GenBank/DDBJ databases">
        <title>Genome sequene of Rhodovulum sulfidophilum DSM 2351.</title>
        <authorList>
            <person name="Nagao N."/>
        </authorList>
    </citation>
    <scope>NUCLEOTIDE SEQUENCE [LARGE SCALE GENOMIC DNA]</scope>
    <source>
        <strain evidence="1 2">DSM 2351</strain>
    </source>
</reference>
<organism evidence="1 2">
    <name type="scientific">Rhodovulum sulfidophilum</name>
    <name type="common">Rhodobacter sulfidophilus</name>
    <dbReference type="NCBI Taxonomy" id="35806"/>
    <lineage>
        <taxon>Bacteria</taxon>
        <taxon>Pseudomonadati</taxon>
        <taxon>Pseudomonadota</taxon>
        <taxon>Alphaproteobacteria</taxon>
        <taxon>Rhodobacterales</taxon>
        <taxon>Paracoccaceae</taxon>
        <taxon>Rhodovulum</taxon>
    </lineage>
</organism>
<evidence type="ECO:0000313" key="2">
    <source>
        <dbReference type="Proteomes" id="UP000064912"/>
    </source>
</evidence>
<gene>
    <name evidence="1" type="ORF">NHU_02418</name>
</gene>
<accession>A0A0D6B4C0</accession>
<dbReference type="Proteomes" id="UP000064912">
    <property type="component" value="Chromosome"/>
</dbReference>
<protein>
    <submittedName>
        <fullName evidence="1">Oxidoreductase probably involved in sulfite reduction</fullName>
    </submittedName>
</protein>
<dbReference type="InterPro" id="IPR008318">
    <property type="entry name" value="UCP030820"/>
</dbReference>
<dbReference type="EMBL" id="AP014800">
    <property type="protein sequence ID" value="BAQ69569.1"/>
    <property type="molecule type" value="Genomic_DNA"/>
</dbReference>
<dbReference type="PATRIC" id="fig|35806.4.peg.2494"/>
<dbReference type="KEGG" id="rsu:NHU_02418"/>
<sequence length="142" mass="15326">MSTAILVTDAGFAPAGPAEDWLSPGDLDGPARPDPVRVALTPETDPDLLGPHLARIAAIRVVFPAVADGRGFTLARRLRRMGFAGQLRAAGQLIPEQYPMARACGFDEVEIDADRALRQPEADWRRAAGRQGYLARLRRAVA</sequence>
<evidence type="ECO:0000313" key="1">
    <source>
        <dbReference type="EMBL" id="BAQ69569.1"/>
    </source>
</evidence>
<dbReference type="eggNOG" id="COG3749">
    <property type="taxonomic scope" value="Bacteria"/>
</dbReference>
<name>A0A0D6B4C0_RHOSU</name>
<dbReference type="Pfam" id="PF06073">
    <property type="entry name" value="DUF934"/>
    <property type="match status" value="1"/>
</dbReference>